<keyword evidence="6" id="KW-0832">Ubl conjugation</keyword>
<dbReference type="CDD" id="cd14234">
    <property type="entry name" value="GAT_GGA_meta"/>
    <property type="match status" value="1"/>
</dbReference>
<proteinExistence type="inferred from homology"/>
<evidence type="ECO:0000259" key="10">
    <source>
        <dbReference type="PROSITE" id="PS50179"/>
    </source>
</evidence>
<comment type="caution">
    <text evidence="13">The sequence shown here is derived from an EMBL/GenBank/DDBJ whole genome shotgun (WGS) entry which is preliminary data.</text>
</comment>
<evidence type="ECO:0000259" key="12">
    <source>
        <dbReference type="PROSITE" id="PS50909"/>
    </source>
</evidence>
<name>A0A814F7D7_9BILA</name>
<evidence type="ECO:0000256" key="1">
    <source>
        <dbReference type="ARBA" id="ARBA00004150"/>
    </source>
</evidence>
<dbReference type="SMART" id="SM00809">
    <property type="entry name" value="Alpha_adaptinC2"/>
    <property type="match status" value="1"/>
</dbReference>
<evidence type="ECO:0000256" key="7">
    <source>
        <dbReference type="ARBA" id="ARBA00022927"/>
    </source>
</evidence>
<dbReference type="PANTHER" id="PTHR45905:SF1">
    <property type="entry name" value="GOLGI-LOCALIZED, GAMMA-ADAPTIN EAR CONTAINING, ARF BINDING PROTEIN"/>
    <property type="match status" value="1"/>
</dbReference>
<keyword evidence="5" id="KW-0967">Endosome</keyword>
<dbReference type="PROSITE" id="PS50909">
    <property type="entry name" value="GAT"/>
    <property type="match status" value="1"/>
</dbReference>
<evidence type="ECO:0000313" key="13">
    <source>
        <dbReference type="EMBL" id="CAF0976858.1"/>
    </source>
</evidence>
<evidence type="ECO:0008006" key="15">
    <source>
        <dbReference type="Google" id="ProtNLM"/>
    </source>
</evidence>
<dbReference type="CDD" id="cd03567">
    <property type="entry name" value="VHS_GGA_metazoan"/>
    <property type="match status" value="1"/>
</dbReference>
<dbReference type="SMART" id="SM00288">
    <property type="entry name" value="VHS"/>
    <property type="match status" value="1"/>
</dbReference>
<dbReference type="InterPro" id="IPR008942">
    <property type="entry name" value="ENTH_VHS"/>
</dbReference>
<dbReference type="GO" id="GO:0005802">
    <property type="term" value="C:trans-Golgi network"/>
    <property type="evidence" value="ECO:0007669"/>
    <property type="project" value="InterPro"/>
</dbReference>
<dbReference type="PROSITE" id="PS50180">
    <property type="entry name" value="GAE"/>
    <property type="match status" value="1"/>
</dbReference>
<dbReference type="Pfam" id="PF18308">
    <property type="entry name" value="GGA_N-GAT"/>
    <property type="match status" value="1"/>
</dbReference>
<keyword evidence="4" id="KW-0813">Transport</keyword>
<comment type="subcellular location">
    <subcellularLocation>
        <location evidence="2">Early endosome membrane</location>
        <topology evidence="2">Peripheral membrane protein</topology>
    </subcellularLocation>
    <subcellularLocation>
        <location evidence="1">Golgi apparatus</location>
        <location evidence="1">trans-Golgi network membrane</location>
        <topology evidence="1">Peripheral membrane protein</topology>
    </subcellularLocation>
</comment>
<evidence type="ECO:0000256" key="9">
    <source>
        <dbReference type="ARBA" id="ARBA00023136"/>
    </source>
</evidence>
<dbReference type="GO" id="GO:0035091">
    <property type="term" value="F:phosphatidylinositol binding"/>
    <property type="evidence" value="ECO:0007669"/>
    <property type="project" value="InterPro"/>
</dbReference>
<gene>
    <name evidence="13" type="ORF">OXX778_LOCUS15211</name>
</gene>
<dbReference type="Gene3D" id="1.20.5.170">
    <property type="match status" value="1"/>
</dbReference>
<accession>A0A814F7D7</accession>
<dbReference type="InterPro" id="IPR041198">
    <property type="entry name" value="GGA_N-GAT"/>
</dbReference>
<dbReference type="PROSITE" id="PS50179">
    <property type="entry name" value="VHS"/>
    <property type="match status" value="1"/>
</dbReference>
<evidence type="ECO:0000256" key="6">
    <source>
        <dbReference type="ARBA" id="ARBA00022843"/>
    </source>
</evidence>
<evidence type="ECO:0000256" key="3">
    <source>
        <dbReference type="ARBA" id="ARBA00008099"/>
    </source>
</evidence>
<dbReference type="GO" id="GO:0031267">
    <property type="term" value="F:small GTPase binding"/>
    <property type="evidence" value="ECO:0007669"/>
    <property type="project" value="InterPro"/>
</dbReference>
<evidence type="ECO:0000256" key="4">
    <source>
        <dbReference type="ARBA" id="ARBA00022448"/>
    </source>
</evidence>
<dbReference type="GO" id="GO:0034394">
    <property type="term" value="P:protein localization to cell surface"/>
    <property type="evidence" value="ECO:0007669"/>
    <property type="project" value="TreeGrafter"/>
</dbReference>
<dbReference type="InterPro" id="IPR013041">
    <property type="entry name" value="Clathrin_app_Ig-like_sf"/>
</dbReference>
<dbReference type="GO" id="GO:0006886">
    <property type="term" value="P:intracellular protein transport"/>
    <property type="evidence" value="ECO:0007669"/>
    <property type="project" value="InterPro"/>
</dbReference>
<keyword evidence="9" id="KW-0472">Membrane</keyword>
<dbReference type="Pfam" id="PF02883">
    <property type="entry name" value="Alpha_adaptinC2"/>
    <property type="match status" value="1"/>
</dbReference>
<evidence type="ECO:0000256" key="8">
    <source>
        <dbReference type="ARBA" id="ARBA00023034"/>
    </source>
</evidence>
<evidence type="ECO:0000256" key="2">
    <source>
        <dbReference type="ARBA" id="ARBA00004220"/>
    </source>
</evidence>
<dbReference type="InterPro" id="IPR002014">
    <property type="entry name" value="VHS_dom"/>
</dbReference>
<dbReference type="PANTHER" id="PTHR45905">
    <property type="entry name" value="GOLGI-LOCALIZED, GAMMA-ADAPTIN EAR CONTAINING, ARF BINDING PROTEIN"/>
    <property type="match status" value="1"/>
</dbReference>
<keyword evidence="14" id="KW-1185">Reference proteome</keyword>
<dbReference type="SUPFAM" id="SSF48464">
    <property type="entry name" value="ENTH/VHS domain"/>
    <property type="match status" value="1"/>
</dbReference>
<feature type="domain" description="GAE" evidence="11">
    <location>
        <begin position="483"/>
        <end position="603"/>
    </location>
</feature>
<dbReference type="SUPFAM" id="SSF89009">
    <property type="entry name" value="GAT-like domain"/>
    <property type="match status" value="1"/>
</dbReference>
<feature type="domain" description="VHS" evidence="10">
    <location>
        <begin position="23"/>
        <end position="152"/>
    </location>
</feature>
<dbReference type="SUPFAM" id="SSF49348">
    <property type="entry name" value="Clathrin adaptor appendage domain"/>
    <property type="match status" value="1"/>
</dbReference>
<dbReference type="GO" id="GO:0031901">
    <property type="term" value="C:early endosome membrane"/>
    <property type="evidence" value="ECO:0007669"/>
    <property type="project" value="UniProtKB-SubCell"/>
</dbReference>
<dbReference type="GO" id="GO:0043130">
    <property type="term" value="F:ubiquitin binding"/>
    <property type="evidence" value="ECO:0007669"/>
    <property type="project" value="InterPro"/>
</dbReference>
<dbReference type="AlphaFoldDB" id="A0A814F7D7"/>
<dbReference type="GO" id="GO:0006893">
    <property type="term" value="P:Golgi to plasma membrane transport"/>
    <property type="evidence" value="ECO:0007669"/>
    <property type="project" value="TreeGrafter"/>
</dbReference>
<keyword evidence="8" id="KW-0333">Golgi apparatus</keyword>
<comment type="similarity">
    <text evidence="3">Belongs to the GGA protein family.</text>
</comment>
<evidence type="ECO:0000256" key="5">
    <source>
        <dbReference type="ARBA" id="ARBA00022753"/>
    </source>
</evidence>
<dbReference type="InterPro" id="IPR008153">
    <property type="entry name" value="GAE_dom"/>
</dbReference>
<dbReference type="InterPro" id="IPR008152">
    <property type="entry name" value="Clathrin_a/b/g-adaptin_app_Ig"/>
</dbReference>
<sequence length="606" mass="69104">MNFNFMSSSTTPRQEIESLFNKIFSPIKKELDPNLVGQLCLKLNSDLDGAQLALDLLTPKIQSSQEWEALIALYTLEACVKNCGERFHDLIGRFRFLNEIIKLVSPKYYGNKTSDKVKQRCIEILYSWSVHLNRPKITEAYEMLKKQGIVTKDPTHVEKLEIKIPPRVTNPIFEDDEKSRKLQKLLKSKNPQDLEEANRIIKNMVRQDELKTEKISNRINELEHINNNIKLLNEMLLNYNSQRVNESEKETIKFLYDELEKLRPNLINLASETDDNDEALADIIKTNEQCEKIIGQYKLIFLKSTTHVPSDDKLVNIKEKDEDLLLTDSFKVNSDSIDSKGKYDPLKELEDLFSNSNSVSITSNNKDLLMSDNKSLNNNFENLFSSINLNSNIAALTTPVQNMPYIMPKNQVQTSSVVKTPQLKALDDLNQLGKNLMEKTLNDPNTPLTAALGANVSKLTSENEIFNFLNGFSMELEKIKPNNQIGPYELYNKNSVKIVLFFAANSPNENINVCVLSVTSLNCDSTLRNFNFQAAVPKSMKLKLQPASRSDLPVYNPILPPTAITQIMLIANPNKEQVKLKFKVSYSFDTKDHNEPDDVKTLPNLY</sequence>
<evidence type="ECO:0000313" key="14">
    <source>
        <dbReference type="Proteomes" id="UP000663879"/>
    </source>
</evidence>
<organism evidence="13 14">
    <name type="scientific">Brachionus calyciflorus</name>
    <dbReference type="NCBI Taxonomy" id="104777"/>
    <lineage>
        <taxon>Eukaryota</taxon>
        <taxon>Metazoa</taxon>
        <taxon>Spiralia</taxon>
        <taxon>Gnathifera</taxon>
        <taxon>Rotifera</taxon>
        <taxon>Eurotatoria</taxon>
        <taxon>Monogononta</taxon>
        <taxon>Pseudotrocha</taxon>
        <taxon>Ploima</taxon>
        <taxon>Brachionidae</taxon>
        <taxon>Brachionus</taxon>
    </lineage>
</organism>
<reference evidence="13" key="1">
    <citation type="submission" date="2021-02" db="EMBL/GenBank/DDBJ databases">
        <authorList>
            <person name="Nowell W R."/>
        </authorList>
    </citation>
    <scope>NUCLEOTIDE SEQUENCE</scope>
    <source>
        <strain evidence="13">Ploen Becks lab</strain>
    </source>
</reference>
<keyword evidence="7" id="KW-0653">Protein transport</keyword>
<dbReference type="InterPro" id="IPR038425">
    <property type="entry name" value="GAT_sf"/>
</dbReference>
<dbReference type="Pfam" id="PF03127">
    <property type="entry name" value="GAT"/>
    <property type="match status" value="1"/>
</dbReference>
<dbReference type="OrthoDB" id="447025at2759"/>
<evidence type="ECO:0000259" key="11">
    <source>
        <dbReference type="PROSITE" id="PS50180"/>
    </source>
</evidence>
<dbReference type="Pfam" id="PF00790">
    <property type="entry name" value="VHS"/>
    <property type="match status" value="1"/>
</dbReference>
<dbReference type="EMBL" id="CAJNOC010003306">
    <property type="protein sequence ID" value="CAF0976858.1"/>
    <property type="molecule type" value="Genomic_DNA"/>
</dbReference>
<dbReference type="Gene3D" id="1.25.40.90">
    <property type="match status" value="1"/>
</dbReference>
<feature type="domain" description="GAT" evidence="12">
    <location>
        <begin position="175"/>
        <end position="302"/>
    </location>
</feature>
<dbReference type="Gene3D" id="2.60.40.1230">
    <property type="match status" value="1"/>
</dbReference>
<dbReference type="Proteomes" id="UP000663879">
    <property type="component" value="Unassembled WGS sequence"/>
</dbReference>
<dbReference type="InterPro" id="IPR004152">
    <property type="entry name" value="GAT_dom"/>
</dbReference>
<protein>
    <recommendedName>
        <fullName evidence="15">ADP-ribosylation factor-binding protein GGA1</fullName>
    </recommendedName>
</protein>
<dbReference type="Gene3D" id="1.20.58.160">
    <property type="match status" value="1"/>
</dbReference>
<dbReference type="InterPro" id="IPR027422">
    <property type="entry name" value="GGA1-3"/>
</dbReference>